<evidence type="ECO:0000313" key="1">
    <source>
        <dbReference type="EMBL" id="DAD79757.1"/>
    </source>
</evidence>
<sequence length="96" mass="11179">MKMIKYCAKEIVKNKDGHKYWEASNSQLAGYVYDEVKQSVPEAKYYNFEGLQIITTNDKQEQSLLSTLEVMEDLCNKRIIQIHRLRDQIYGGATDV</sequence>
<proteinExistence type="predicted"/>
<reference evidence="1" key="1">
    <citation type="journal article" date="2021" name="Proc. Natl. Acad. Sci. U.S.A.">
        <title>A Catalog of Tens of Thousands of Viruses from Human Metagenomes Reveals Hidden Associations with Chronic Diseases.</title>
        <authorList>
            <person name="Tisza M.J."/>
            <person name="Buck C.B."/>
        </authorList>
    </citation>
    <scope>NUCLEOTIDE SEQUENCE</scope>
    <source>
        <strain evidence="1">CtHjy10</strain>
    </source>
</reference>
<accession>A0A8S5MBR8</accession>
<dbReference type="EMBL" id="BK014871">
    <property type="protein sequence ID" value="DAD79757.1"/>
    <property type="molecule type" value="Genomic_DNA"/>
</dbReference>
<organism evidence="1">
    <name type="scientific">Siphoviridae sp. ctHjy10</name>
    <dbReference type="NCBI Taxonomy" id="2826234"/>
    <lineage>
        <taxon>Viruses</taxon>
        <taxon>Duplodnaviria</taxon>
        <taxon>Heunggongvirae</taxon>
        <taxon>Uroviricota</taxon>
        <taxon>Caudoviricetes</taxon>
    </lineage>
</organism>
<name>A0A8S5MBR8_9CAUD</name>
<protein>
    <submittedName>
        <fullName evidence="1">Uncharacterized protein</fullName>
    </submittedName>
</protein>